<proteinExistence type="predicted"/>
<organism evidence="3 4">
    <name type="scientific">Leptospira interrogans str. UI 12758</name>
    <dbReference type="NCBI Taxonomy" id="1049938"/>
    <lineage>
        <taxon>Bacteria</taxon>
        <taxon>Pseudomonadati</taxon>
        <taxon>Spirochaetota</taxon>
        <taxon>Spirochaetia</taxon>
        <taxon>Leptospirales</taxon>
        <taxon>Leptospiraceae</taxon>
        <taxon>Leptospira</taxon>
    </lineage>
</organism>
<dbReference type="EMBL" id="AHNR02000010">
    <property type="protein sequence ID" value="EKR56884.1"/>
    <property type="molecule type" value="Genomic_DNA"/>
</dbReference>
<feature type="transmembrane region" description="Helical" evidence="1">
    <location>
        <begin position="159"/>
        <end position="180"/>
    </location>
</feature>
<evidence type="ECO:0000313" key="3">
    <source>
        <dbReference type="EMBL" id="EKR56884.1"/>
    </source>
</evidence>
<keyword evidence="1" id="KW-0472">Membrane</keyword>
<keyword evidence="1" id="KW-1133">Transmembrane helix</keyword>
<comment type="caution">
    <text evidence="3">The sequence shown here is derived from an EMBL/GenBank/DDBJ whole genome shotgun (WGS) entry which is preliminary data.</text>
</comment>
<dbReference type="Proteomes" id="UP000001340">
    <property type="component" value="Unassembled WGS sequence"/>
</dbReference>
<feature type="transmembrane region" description="Helical" evidence="1">
    <location>
        <begin position="123"/>
        <end position="147"/>
    </location>
</feature>
<dbReference type="Gene3D" id="1.10.287.110">
    <property type="entry name" value="DnaJ domain"/>
    <property type="match status" value="1"/>
</dbReference>
<evidence type="ECO:0000259" key="2">
    <source>
        <dbReference type="PROSITE" id="PS50076"/>
    </source>
</evidence>
<dbReference type="RefSeq" id="WP_000290363.1">
    <property type="nucleotide sequence ID" value="NZ_AHNR02000010.1"/>
</dbReference>
<dbReference type="InterPro" id="IPR036869">
    <property type="entry name" value="J_dom_sf"/>
</dbReference>
<dbReference type="SUPFAM" id="SSF46565">
    <property type="entry name" value="Chaperone J-domain"/>
    <property type="match status" value="1"/>
</dbReference>
<evidence type="ECO:0000256" key="1">
    <source>
        <dbReference type="SAM" id="Phobius"/>
    </source>
</evidence>
<evidence type="ECO:0000313" key="4">
    <source>
        <dbReference type="Proteomes" id="UP000001340"/>
    </source>
</evidence>
<feature type="domain" description="J" evidence="2">
    <location>
        <begin position="8"/>
        <end position="71"/>
    </location>
</feature>
<dbReference type="PROSITE" id="PS50076">
    <property type="entry name" value="DNAJ_2"/>
    <property type="match status" value="1"/>
</dbReference>
<accession>A0A0E2DMK7</accession>
<name>A0A0E2DMK7_LEPIR</name>
<sequence length="209" mass="24785">MAVNTKPDYYQLLEISRNSEIEKIEFAFRNYLEKLESDPWNPSRELDREEGIRAYLTLSSPEAREEYDKTLNYEFLLLDTTKVPEEFESFYNIQKLSEGEETKEFYSRFLEFKRDLETTLKNLRITVLFFLSAFSLLTIFALFMALAQKNHFLSPNLELFYRKWGILCSSGILFLGYAIFRKILSSKKTRIAPNRRTASIENDNQEKRS</sequence>
<reference evidence="3 4" key="1">
    <citation type="submission" date="2012-10" db="EMBL/GenBank/DDBJ databases">
        <authorList>
            <person name="Harkins D.M."/>
            <person name="Durkin A.S."/>
            <person name="Brinkac L.M."/>
            <person name="Haft D.H."/>
            <person name="Selengut J.D."/>
            <person name="Sanka R."/>
            <person name="DePew J."/>
            <person name="Purushe J."/>
            <person name="Chanthongthip A."/>
            <person name="Lattana O."/>
            <person name="Phetsouvanh R."/>
            <person name="Newton P.N."/>
            <person name="Vinetz J.M."/>
            <person name="Sutton G.G."/>
            <person name="Nierman W.C."/>
            <person name="Fouts D.E."/>
        </authorList>
    </citation>
    <scope>NUCLEOTIDE SEQUENCE [LARGE SCALE GENOMIC DNA]</scope>
    <source>
        <strain evidence="3 4">UI 12758</strain>
    </source>
</reference>
<protein>
    <recommendedName>
        <fullName evidence="2">J domain-containing protein</fullName>
    </recommendedName>
</protein>
<dbReference type="AlphaFoldDB" id="A0A0E2DMK7"/>
<dbReference type="InterPro" id="IPR001623">
    <property type="entry name" value="DnaJ_domain"/>
</dbReference>
<dbReference type="GeneID" id="61142449"/>
<gene>
    <name evidence="3" type="ORF">LEP1GSC105_4191</name>
</gene>
<keyword evidence="1" id="KW-0812">Transmembrane</keyword>